<feature type="region of interest" description="N-terminal hotdog fold" evidence="6">
    <location>
        <begin position="1273"/>
        <end position="1404"/>
    </location>
</feature>
<evidence type="ECO:0000256" key="3">
    <source>
        <dbReference type="ARBA" id="ARBA00022553"/>
    </source>
</evidence>
<dbReference type="SMART" id="SM00823">
    <property type="entry name" value="PKS_PP"/>
    <property type="match status" value="2"/>
</dbReference>
<dbReference type="PANTHER" id="PTHR43775">
    <property type="entry name" value="FATTY ACID SYNTHASE"/>
    <property type="match status" value="1"/>
</dbReference>
<evidence type="ECO:0008006" key="12">
    <source>
        <dbReference type="Google" id="ProtNLM"/>
    </source>
</evidence>
<organism evidence="10 11">
    <name type="scientific">Agaricus bisporus var. burnettii (strain JB137-S8 / ATCC MYA-4627 / FGSC 10392)</name>
    <name type="common">White button mushroom</name>
    <dbReference type="NCBI Taxonomy" id="597362"/>
    <lineage>
        <taxon>Eukaryota</taxon>
        <taxon>Fungi</taxon>
        <taxon>Dikarya</taxon>
        <taxon>Basidiomycota</taxon>
        <taxon>Agaricomycotina</taxon>
        <taxon>Agaricomycetes</taxon>
        <taxon>Agaricomycetidae</taxon>
        <taxon>Agaricales</taxon>
        <taxon>Agaricineae</taxon>
        <taxon>Agaricaceae</taxon>
        <taxon>Agaricus</taxon>
    </lineage>
</organism>
<keyword evidence="4" id="KW-0808">Transferase</keyword>
<dbReference type="Pfam" id="PF00109">
    <property type="entry name" value="ketoacyl-synt"/>
    <property type="match status" value="1"/>
</dbReference>
<dbReference type="GO" id="GO:0031177">
    <property type="term" value="F:phosphopantetheine binding"/>
    <property type="evidence" value="ECO:0007669"/>
    <property type="project" value="InterPro"/>
</dbReference>
<reference evidence="11" key="1">
    <citation type="journal article" date="2012" name="Proc. Natl. Acad. Sci. U.S.A.">
        <title>Genome sequence of the button mushroom Agaricus bisporus reveals mechanisms governing adaptation to a humic-rich ecological niche.</title>
        <authorList>
            <person name="Morin E."/>
            <person name="Kohler A."/>
            <person name="Baker A.R."/>
            <person name="Foulongne-Oriol M."/>
            <person name="Lombard V."/>
            <person name="Nagy L.G."/>
            <person name="Ohm R.A."/>
            <person name="Patyshakuliyeva A."/>
            <person name="Brun A."/>
            <person name="Aerts A.L."/>
            <person name="Bailey A.M."/>
            <person name="Billette C."/>
            <person name="Coutinho P.M."/>
            <person name="Deakin G."/>
            <person name="Doddapaneni H."/>
            <person name="Floudas D."/>
            <person name="Grimwood J."/>
            <person name="Hilden K."/>
            <person name="Kuees U."/>
            <person name="LaButti K.M."/>
            <person name="Lapidus A."/>
            <person name="Lindquist E.A."/>
            <person name="Lucas S.M."/>
            <person name="Murat C."/>
            <person name="Riley R.W."/>
            <person name="Salamov A.A."/>
            <person name="Schmutz J."/>
            <person name="Subramanian V."/>
            <person name="Woesten H.A.B."/>
            <person name="Xu J."/>
            <person name="Eastwood D.C."/>
            <person name="Foster G.D."/>
            <person name="Sonnenberg A.S."/>
            <person name="Cullen D."/>
            <person name="de Vries R.P."/>
            <person name="Lundell T."/>
            <person name="Hibbett D.S."/>
            <person name="Henrissat B."/>
            <person name="Burton K.S."/>
            <person name="Kerrigan R.W."/>
            <person name="Challen M.P."/>
            <person name="Grigoriev I.V."/>
            <person name="Martin F."/>
        </authorList>
    </citation>
    <scope>NUCLEOTIDE SEQUENCE [LARGE SCALE GENOMIC DNA]</scope>
    <source>
        <strain evidence="11">JB137-S8 / ATCC MYA-4627 / FGSC 10392</strain>
    </source>
</reference>
<dbReference type="Pfam" id="PF02801">
    <property type="entry name" value="Ketoacyl-synt_C"/>
    <property type="match status" value="1"/>
</dbReference>
<dbReference type="Proteomes" id="UP000008493">
    <property type="component" value="Unassembled WGS sequence"/>
</dbReference>
<dbReference type="STRING" id="597362.K5WXW0"/>
<dbReference type="InterPro" id="IPR018201">
    <property type="entry name" value="Ketoacyl_synth_AS"/>
</dbReference>
<dbReference type="SMART" id="SM00825">
    <property type="entry name" value="PKS_KS"/>
    <property type="match status" value="1"/>
</dbReference>
<dbReference type="SUPFAM" id="SSF55048">
    <property type="entry name" value="Probable ACP-binding domain of malonyl-CoA ACP transacylase"/>
    <property type="match status" value="1"/>
</dbReference>
<dbReference type="EMBL" id="JH971389">
    <property type="protein sequence ID" value="EKM80351.1"/>
    <property type="molecule type" value="Genomic_DNA"/>
</dbReference>
<dbReference type="InterPro" id="IPR001227">
    <property type="entry name" value="Ac_transferase_dom_sf"/>
</dbReference>
<dbReference type="PANTHER" id="PTHR43775:SF21">
    <property type="entry name" value="NON-REDUCING POLYKETIDE SYNTHASE AUSA-RELATED"/>
    <property type="match status" value="1"/>
</dbReference>
<dbReference type="Pfam" id="PF21089">
    <property type="entry name" value="PKS_DH_N"/>
    <property type="match status" value="1"/>
</dbReference>
<dbReference type="SUPFAM" id="SSF47336">
    <property type="entry name" value="ACP-like"/>
    <property type="match status" value="3"/>
</dbReference>
<dbReference type="Pfam" id="PF14765">
    <property type="entry name" value="PS-DH"/>
    <property type="match status" value="1"/>
</dbReference>
<dbReference type="GO" id="GO:0006633">
    <property type="term" value="P:fatty acid biosynthetic process"/>
    <property type="evidence" value="ECO:0007669"/>
    <property type="project" value="InterPro"/>
</dbReference>
<evidence type="ECO:0000256" key="5">
    <source>
        <dbReference type="ARBA" id="ARBA00023026"/>
    </source>
</evidence>
<dbReference type="InterPro" id="IPR049900">
    <property type="entry name" value="PKS_mFAS_DH"/>
</dbReference>
<sequence>MSAATFLNIPVFAGQGAAAADYIAFRKQAQRDATSSAGSLLLTACFEAFRAELSCLSQVEILRTGIDLSNFKHRNALLDIPPDCYLSNPILTGTTLFLFQSLRYLAYIETSGGGNREYQLGVLGFSSGILPAVVVATSFNTISYISRSVEAYRLAFWIGVRVQPFREKIALPNPDSPWSLVFSGLDKKSAEEAIIAFDSDLPLGVTAVLDGRSVTISGRPDVLEAFSRTTPSSVAIHKTTVNCLYHFHLHSATLQQLLCDVVTRGIAFPNYADIRVPIRSTLTGLALSSKNAGSIIEAVIEMIITQPVNWDLVVEEVVKAAPMDKNIRLLNVGPGTGLTRNLGKSFSREHVSFLDLATEKLTRAKQNPIAIVGMGVHMPGARSVEELWHILEDGINTISEVPEHRFKVSDYNNPKDPKTRRQMKASTGNFIDGVDEFDNKFFKISPREARSMDPQQRILLQVAYEALESAGYVPDSTSTWQKDGIGCYIGVATHDYGQNLRDEIDVYYSTGTLKAFLSGRISYALQLSGPSVVVDTACSSSAVAVYHGCRALMNGDCSAAIVGGVNVISSPDMMLGLDRAHFLSPTGQCKAFDASADGYSRSEGCGVFVLKKLSDAIEEHDNILGVIRGIEVNQSGLANSITHPHAPTQAALFRTLLENTGIEANRVSFVEAHGTGTQAGDSNELQSIRSVFAIKREQGNPLHIGSFKASIGHLEAASGSAGLAKLLLMFKYHIIPRVISLENLNPLIAPLDSDNTIIDTVQTEWTVFQGRRRIAVLNNFGAAGSNVAMLLEESRPADRAEPPESLAYAFGLSAKTESALEELRNRYIRWLESPKSNVRLADIAYTMTARRCIYEHRMAVQASTQDELMEKLKGASPVHVQGELGKVVFVFSAQGGQYLGMGKTLYQTSEVFRKHINKCHSFLVSSGFVGVTQILLAGEGGSGLAKLEELEAYQVASFSLEYAIAKMWMSWGLIPAAVIGHSLGEYAALVISGVLSLRGALCIVANRARFMFEKCAIETTGMVSINASPGVVSEAINSSTLFSGLNIACYNSATDCVVSGPISLIEALRTYLDRKVHCKHVLLSVPFGYHGPAMMPLLQDLTRVAKKITINAPTIPVVSNVFGNVVAPGDDSVFNPEYFARHCAEPVQFDTGVRSLVSECGLGKFDAWLEIGPHTTTLPLLKANASLVKDSLLLCSLKKQQPTWSTLATACAQLYLTNLPIKWRQAFSHVETACIELPSYPFERSKFWVPFKESEATAPLIASPIPTHEIHEYKMLGAWVQYPSKANGNTAIFETLISDLAPFIRGHTVAGTPLCPASVYFEQVLAGIGLSKRHLRLESHGSHVVLRNIEFTKPLVYDESVARTITTTISSKDDSGFFSIVSRFDGSEESTHAHGEYRLQTVSKTDSKFKRSFPLISRQIDAVQERRGMDLPEVFSGRTAYEVIFPRVVDYSKEYHTMQSLTLDTSGMEGVATIKLPADHDKGPYAIHPVFMDTLLHVAGFMANLRGGVNDAFICTEVGTVKVIPELIDPNAHYIVYVNHAWIESEGITAAEVYAVLNSGPRRIVAHLKGVHFRCVRLHSLKKSLSHAAGKTLRGTLKSHAQFTPVSKSEVEPAGTTMITKNPSFDLRGEFIKVVAETCSLDATFIDADTDLYSLGVDSLMSIEIFGKLQGIFQEKKFDIYALSHCQSVNDFIREIENQTKALPVDGHELLMPTLGAIIPPAPVTSTTDDVFEFVRRVVSETCRVDASAIGRESSLDSLGVDSLMSIEVLGKLRETFPAFTFGANALQNCRSISDIIQHVPLGPSSSGRTFSECSIFSPRTLVALQEKLSEPPSLNVNEVDVKMLLADILEIGIEDMADDADFESLGLDSLTSIEALGALEGKYKLELPGDFFSSHRTVKAVQSYLDTHVHCA</sequence>
<dbReference type="SMART" id="SM00827">
    <property type="entry name" value="PKS_AT"/>
    <property type="match status" value="1"/>
</dbReference>
<dbReference type="SUPFAM" id="SSF53901">
    <property type="entry name" value="Thiolase-like"/>
    <property type="match status" value="1"/>
</dbReference>
<dbReference type="CDD" id="cd00833">
    <property type="entry name" value="PKS"/>
    <property type="match status" value="1"/>
</dbReference>
<evidence type="ECO:0000256" key="1">
    <source>
        <dbReference type="ARBA" id="ARBA00005179"/>
    </source>
</evidence>
<keyword evidence="3" id="KW-0597">Phosphoprotein</keyword>
<gene>
    <name evidence="10" type="ORF">AGABI1DRAFT_73474</name>
</gene>
<proteinExistence type="predicted"/>
<evidence type="ECO:0000313" key="11">
    <source>
        <dbReference type="Proteomes" id="UP000008493"/>
    </source>
</evidence>
<dbReference type="InterPro" id="IPR016035">
    <property type="entry name" value="Acyl_Trfase/lysoPLipase"/>
</dbReference>
<feature type="domain" description="Carrier" evidence="7">
    <location>
        <begin position="1729"/>
        <end position="1804"/>
    </location>
</feature>
<evidence type="ECO:0000259" key="8">
    <source>
        <dbReference type="PROSITE" id="PS52004"/>
    </source>
</evidence>
<dbReference type="InterPro" id="IPR032088">
    <property type="entry name" value="SAT"/>
</dbReference>
<dbReference type="RefSeq" id="XP_007329045.1">
    <property type="nucleotide sequence ID" value="XM_007328983.1"/>
</dbReference>
<dbReference type="Pfam" id="PF00550">
    <property type="entry name" value="PP-binding"/>
    <property type="match status" value="3"/>
</dbReference>
<dbReference type="InterPro" id="IPR006162">
    <property type="entry name" value="Ppantetheine_attach_site"/>
</dbReference>
<keyword evidence="11" id="KW-1185">Reference proteome</keyword>
<dbReference type="Gene3D" id="3.40.47.10">
    <property type="match status" value="1"/>
</dbReference>
<keyword evidence="2" id="KW-0596">Phosphopantetheine</keyword>
<dbReference type="InterPro" id="IPR020841">
    <property type="entry name" value="PKS_Beta-ketoAc_synthase_dom"/>
</dbReference>
<feature type="region of interest" description="C-terminal hotdog fold" evidence="6">
    <location>
        <begin position="1430"/>
        <end position="1582"/>
    </location>
</feature>
<dbReference type="InterPro" id="IPR049551">
    <property type="entry name" value="PKS_DH_C"/>
</dbReference>
<feature type="domain" description="Ketosynthase family 3 (KS3)" evidence="8">
    <location>
        <begin position="366"/>
        <end position="793"/>
    </location>
</feature>
<dbReference type="InterPro" id="IPR042104">
    <property type="entry name" value="PKS_dehydratase_sf"/>
</dbReference>
<dbReference type="InterPro" id="IPR049552">
    <property type="entry name" value="PKS_DH_N"/>
</dbReference>
<evidence type="ECO:0000256" key="6">
    <source>
        <dbReference type="PROSITE-ProRule" id="PRU01363"/>
    </source>
</evidence>
<dbReference type="InterPro" id="IPR009081">
    <property type="entry name" value="PP-bd_ACP"/>
</dbReference>
<dbReference type="PROSITE" id="PS52004">
    <property type="entry name" value="KS3_2"/>
    <property type="match status" value="1"/>
</dbReference>
<dbReference type="GO" id="GO:0004315">
    <property type="term" value="F:3-oxoacyl-[acyl-carrier-protein] synthase activity"/>
    <property type="evidence" value="ECO:0007669"/>
    <property type="project" value="InterPro"/>
</dbReference>
<comment type="pathway">
    <text evidence="1">Secondary metabolite biosynthesis.</text>
</comment>
<dbReference type="Gene3D" id="1.10.1200.10">
    <property type="entry name" value="ACP-like"/>
    <property type="match status" value="3"/>
</dbReference>
<feature type="active site" description="Proton acceptor; for dehydratase activity" evidence="6">
    <location>
        <position position="1307"/>
    </location>
</feature>
<protein>
    <recommendedName>
        <fullName evidence="12">Polyketide synthase</fullName>
    </recommendedName>
</protein>
<dbReference type="GeneID" id="18831110"/>
<keyword evidence="5" id="KW-0843">Virulence</keyword>
<dbReference type="InterPro" id="IPR050091">
    <property type="entry name" value="PKS_NRPS_Biosynth_Enz"/>
</dbReference>
<evidence type="ECO:0000259" key="9">
    <source>
        <dbReference type="PROSITE" id="PS52019"/>
    </source>
</evidence>
<feature type="active site" description="Proton donor; for dehydratase activity" evidence="6">
    <location>
        <position position="1493"/>
    </location>
</feature>
<accession>K5WXW0</accession>
<dbReference type="InterPro" id="IPR030918">
    <property type="entry name" value="PT_fungal_PKS"/>
</dbReference>
<dbReference type="GO" id="GO:0004312">
    <property type="term" value="F:fatty acid synthase activity"/>
    <property type="evidence" value="ECO:0007669"/>
    <property type="project" value="TreeGrafter"/>
</dbReference>
<dbReference type="SUPFAM" id="SSF52151">
    <property type="entry name" value="FabD/lysophospholipase-like"/>
    <property type="match status" value="1"/>
</dbReference>
<dbReference type="Pfam" id="PF22621">
    <property type="entry name" value="CurL-like_PKS_C"/>
    <property type="match status" value="1"/>
</dbReference>
<dbReference type="GO" id="GO:0044550">
    <property type="term" value="P:secondary metabolite biosynthetic process"/>
    <property type="evidence" value="ECO:0007669"/>
    <property type="project" value="UniProtKB-ARBA"/>
</dbReference>
<dbReference type="InterPro" id="IPR014043">
    <property type="entry name" value="Acyl_transferase_dom"/>
</dbReference>
<dbReference type="OMA" id="GQCRPWD"/>
<dbReference type="InterPro" id="IPR020806">
    <property type="entry name" value="PKS_PP-bd"/>
</dbReference>
<dbReference type="InterPro" id="IPR016039">
    <property type="entry name" value="Thiolase-like"/>
</dbReference>
<dbReference type="HOGENOM" id="CLU_000022_6_0_1"/>
<dbReference type="InterPro" id="IPR014030">
    <property type="entry name" value="Ketoacyl_synth_N"/>
</dbReference>
<dbReference type="OrthoDB" id="329835at2759"/>
<dbReference type="InParanoid" id="K5WXW0"/>
<dbReference type="Pfam" id="PF16073">
    <property type="entry name" value="SAT"/>
    <property type="match status" value="1"/>
</dbReference>
<dbReference type="NCBIfam" id="TIGR04532">
    <property type="entry name" value="PT_fungal_PKS"/>
    <property type="match status" value="1"/>
</dbReference>
<name>K5WXW0_AGABU</name>
<dbReference type="eggNOG" id="KOG1202">
    <property type="taxonomic scope" value="Eukaryota"/>
</dbReference>
<dbReference type="PROSITE" id="PS00606">
    <property type="entry name" value="KS3_1"/>
    <property type="match status" value="1"/>
</dbReference>
<dbReference type="KEGG" id="abp:AGABI1DRAFT73474"/>
<dbReference type="Gene3D" id="3.40.366.10">
    <property type="entry name" value="Malonyl-Coenzyme A Acyl Carrier Protein, domain 2"/>
    <property type="match status" value="3"/>
</dbReference>
<feature type="domain" description="Carrier" evidence="7">
    <location>
        <begin position="1836"/>
        <end position="1910"/>
    </location>
</feature>
<evidence type="ECO:0000256" key="4">
    <source>
        <dbReference type="ARBA" id="ARBA00022679"/>
    </source>
</evidence>
<dbReference type="InterPro" id="IPR014031">
    <property type="entry name" value="Ketoacyl_synth_C"/>
</dbReference>
<dbReference type="Pfam" id="PF00698">
    <property type="entry name" value="Acyl_transf_1"/>
    <property type="match status" value="1"/>
</dbReference>
<dbReference type="PROSITE" id="PS52019">
    <property type="entry name" value="PKS_MFAS_DH"/>
    <property type="match status" value="1"/>
</dbReference>
<dbReference type="Gene3D" id="3.10.129.110">
    <property type="entry name" value="Polyketide synthase dehydratase"/>
    <property type="match status" value="1"/>
</dbReference>
<dbReference type="InterPro" id="IPR016036">
    <property type="entry name" value="Malonyl_transacylase_ACP-bd"/>
</dbReference>
<dbReference type="PROSITE" id="PS50075">
    <property type="entry name" value="CARRIER"/>
    <property type="match status" value="3"/>
</dbReference>
<dbReference type="Gene3D" id="3.30.70.3290">
    <property type="match status" value="1"/>
</dbReference>
<feature type="domain" description="PKS/mFAS DH" evidence="9">
    <location>
        <begin position="1273"/>
        <end position="1582"/>
    </location>
</feature>
<evidence type="ECO:0000256" key="2">
    <source>
        <dbReference type="ARBA" id="ARBA00022450"/>
    </source>
</evidence>
<evidence type="ECO:0000259" key="7">
    <source>
        <dbReference type="PROSITE" id="PS50075"/>
    </source>
</evidence>
<evidence type="ECO:0000313" key="10">
    <source>
        <dbReference type="EMBL" id="EKM80351.1"/>
    </source>
</evidence>
<dbReference type="InterPro" id="IPR036736">
    <property type="entry name" value="ACP-like_sf"/>
</dbReference>
<feature type="domain" description="Carrier" evidence="7">
    <location>
        <begin position="1625"/>
        <end position="1700"/>
    </location>
</feature>
<dbReference type="PROSITE" id="PS00012">
    <property type="entry name" value="PHOSPHOPANTETHEINE"/>
    <property type="match status" value="2"/>
</dbReference>